<keyword evidence="13" id="KW-0675">Receptor</keyword>
<dbReference type="Pfam" id="PF07715">
    <property type="entry name" value="Plug"/>
    <property type="match status" value="1"/>
</dbReference>
<dbReference type="RefSeq" id="WP_407030233.1">
    <property type="nucleotide sequence ID" value="NZ_JAQGEF010000003.1"/>
</dbReference>
<dbReference type="InterPro" id="IPR037066">
    <property type="entry name" value="Plug_dom_sf"/>
</dbReference>
<dbReference type="PROSITE" id="PS52016">
    <property type="entry name" value="TONB_DEPENDENT_REC_3"/>
    <property type="match status" value="1"/>
</dbReference>
<dbReference type="NCBIfam" id="TIGR04056">
    <property type="entry name" value="OMP_RagA_SusC"/>
    <property type="match status" value="1"/>
</dbReference>
<dbReference type="Pfam" id="PF13715">
    <property type="entry name" value="CarbopepD_reg_2"/>
    <property type="match status" value="1"/>
</dbReference>
<dbReference type="Proteomes" id="UP001210231">
    <property type="component" value="Unassembled WGS sequence"/>
</dbReference>
<keyword evidence="6 8" id="KW-0472">Membrane</keyword>
<evidence type="ECO:0000313" key="13">
    <source>
        <dbReference type="EMBL" id="MDA3613903.1"/>
    </source>
</evidence>
<keyword evidence="14" id="KW-1185">Reference proteome</keyword>
<dbReference type="Gene3D" id="2.170.130.10">
    <property type="entry name" value="TonB-dependent receptor, plug domain"/>
    <property type="match status" value="1"/>
</dbReference>
<evidence type="ECO:0000256" key="3">
    <source>
        <dbReference type="ARBA" id="ARBA00022452"/>
    </source>
</evidence>
<dbReference type="NCBIfam" id="TIGR04057">
    <property type="entry name" value="SusC_RagA_signa"/>
    <property type="match status" value="1"/>
</dbReference>
<comment type="subcellular location">
    <subcellularLocation>
        <location evidence="1 8">Cell outer membrane</location>
        <topology evidence="1 8">Multi-pass membrane protein</topology>
    </subcellularLocation>
</comment>
<evidence type="ECO:0000313" key="14">
    <source>
        <dbReference type="Proteomes" id="UP001210231"/>
    </source>
</evidence>
<comment type="caution">
    <text evidence="13">The sequence shown here is derived from an EMBL/GenBank/DDBJ whole genome shotgun (WGS) entry which is preliminary data.</text>
</comment>
<dbReference type="InterPro" id="IPR039426">
    <property type="entry name" value="TonB-dep_rcpt-like"/>
</dbReference>
<reference evidence="13 14" key="1">
    <citation type="submission" date="2022-12" db="EMBL/GenBank/DDBJ databases">
        <title>Chitinophagaceae gen. sp. nov., a new member of the family Chitinophagaceae, isolated from soil in a chemical factory.</title>
        <authorList>
            <person name="Ke Z."/>
        </authorList>
    </citation>
    <scope>NUCLEOTIDE SEQUENCE [LARGE SCALE GENOMIC DNA]</scope>
    <source>
        <strain evidence="13 14">LY-5</strain>
    </source>
</reference>
<evidence type="ECO:0000256" key="5">
    <source>
        <dbReference type="ARBA" id="ARBA00023077"/>
    </source>
</evidence>
<evidence type="ECO:0000259" key="12">
    <source>
        <dbReference type="Pfam" id="PF07715"/>
    </source>
</evidence>
<keyword evidence="5 9" id="KW-0798">TonB box</keyword>
<keyword evidence="3 8" id="KW-1134">Transmembrane beta strand</keyword>
<dbReference type="Pfam" id="PF00593">
    <property type="entry name" value="TonB_dep_Rec_b-barrel"/>
    <property type="match status" value="1"/>
</dbReference>
<dbReference type="InterPro" id="IPR008969">
    <property type="entry name" value="CarboxyPept-like_regulatory"/>
</dbReference>
<organism evidence="13 14">
    <name type="scientific">Polluticaenibacter yanchengensis</name>
    <dbReference type="NCBI Taxonomy" id="3014562"/>
    <lineage>
        <taxon>Bacteria</taxon>
        <taxon>Pseudomonadati</taxon>
        <taxon>Bacteroidota</taxon>
        <taxon>Chitinophagia</taxon>
        <taxon>Chitinophagales</taxon>
        <taxon>Chitinophagaceae</taxon>
        <taxon>Polluticaenibacter</taxon>
    </lineage>
</organism>
<evidence type="ECO:0000256" key="1">
    <source>
        <dbReference type="ARBA" id="ARBA00004571"/>
    </source>
</evidence>
<feature type="domain" description="TonB-dependent receptor-like beta-barrel" evidence="11">
    <location>
        <begin position="379"/>
        <end position="970"/>
    </location>
</feature>
<keyword evidence="10" id="KW-0732">Signal</keyword>
<dbReference type="InterPro" id="IPR000531">
    <property type="entry name" value="Beta-barrel_TonB"/>
</dbReference>
<name>A0ABT4UI87_9BACT</name>
<sequence>MSKIVKALATAVPLVFLVANSFAQNGKITVKGKITESTTGTPVAGATIQTNNNKATTSNDDGSFIIIVDDNIKNIHISAVGYENYYLKLRNASEYTIQLVSENSKLDDVIVTGYGTQNKKFIAGSIVNISGNELKEIPSSNFTQLLQGKASGVQVSANSGVPGGGITFRVRGNNSINAAVEPLYIIDGVFINSNNNVQTGMGGQTQTSPLADISPSDIEDITILKDANATAIYGSLGANGVVIVNTKKGKLNSKGKISFNISQGRSQALKKFEHITGEETGILVNEAAINTAKDNGIDPATITLPFPDPSVLPTYDRNSGLFRNAKSANYELNIRGGSDKSTYYIGLGYNNEESIVKPSGFERITARINYDNYVTKNIKIGTNTNFSRTYRNVSSNDNNPTGVINSAIFPRSYVPIFNADGTYNRAGSFDNHLALINNLDNNAVGWRTISNLYAEISIIPGLKFKSSFNIDNNDMFENNYSNTLIVAGIAAKGSASSIANKALYLTNEQVLTYVKRFGSKHTHDINALVGNTFNTVKIQNTSASGQGFATDNIKAISDAATRSGSSSRSEANLISYFAKASYTLDNKYTLDASIRADASSKFGVDNRWGYFPSAGFTWRASEEKFIQNLNIFDELKFRGSIGLSGNQNGIGPYAALGLWSSGYNYLETAGTAPTQLENRNLTWETTRQADIGVEFSILKKLLNFNIDFYNKYTYDLLLQVPTPSPTGFTSYLQNYGAVRNKGVEIAVTSNNIETKDFTWTTTFNISFNRNKIEKLASDIALGASGRNVSILREGNPVNSFQLYKQLYVDPQTGNAVYEDVNKDGSITAADRQIVGNANPNYFGGLTNNITYKNFNLNFFLFFQQGNKIMNMRDFFLVHGGTQNFIGFIPRQLERWQKPGDITDIPRLTTYKSNINENGGAANNYGGQVASLSSRYLEDGSFLRLRNVSLSYNVPKSVYQSLKIQSIRAYVQASNLFTITNYKGLDPEVSAQSSNQNTAGYDWATVPQPRTILVGLNVTF</sequence>
<keyword evidence="7 8" id="KW-0998">Cell outer membrane</keyword>
<evidence type="ECO:0000256" key="10">
    <source>
        <dbReference type="SAM" id="SignalP"/>
    </source>
</evidence>
<evidence type="ECO:0000256" key="8">
    <source>
        <dbReference type="PROSITE-ProRule" id="PRU01360"/>
    </source>
</evidence>
<feature type="domain" description="TonB-dependent receptor plug" evidence="12">
    <location>
        <begin position="121"/>
        <end position="241"/>
    </location>
</feature>
<evidence type="ECO:0000259" key="11">
    <source>
        <dbReference type="Pfam" id="PF00593"/>
    </source>
</evidence>
<evidence type="ECO:0000256" key="9">
    <source>
        <dbReference type="RuleBase" id="RU003357"/>
    </source>
</evidence>
<gene>
    <name evidence="13" type="ORF">O3P16_03725</name>
</gene>
<keyword evidence="2 8" id="KW-0813">Transport</keyword>
<proteinExistence type="inferred from homology"/>
<dbReference type="InterPro" id="IPR012910">
    <property type="entry name" value="Plug_dom"/>
</dbReference>
<evidence type="ECO:0000256" key="7">
    <source>
        <dbReference type="ARBA" id="ARBA00023237"/>
    </source>
</evidence>
<evidence type="ECO:0000256" key="4">
    <source>
        <dbReference type="ARBA" id="ARBA00022692"/>
    </source>
</evidence>
<dbReference type="EMBL" id="JAQGEF010000003">
    <property type="protein sequence ID" value="MDA3613903.1"/>
    <property type="molecule type" value="Genomic_DNA"/>
</dbReference>
<dbReference type="SUPFAM" id="SSF56935">
    <property type="entry name" value="Porins"/>
    <property type="match status" value="1"/>
</dbReference>
<accession>A0ABT4UI87</accession>
<protein>
    <submittedName>
        <fullName evidence="13">TonB-dependent receptor</fullName>
    </submittedName>
</protein>
<dbReference type="InterPro" id="IPR023997">
    <property type="entry name" value="TonB-dep_OMP_SusC/RagA_CS"/>
</dbReference>
<feature type="chain" id="PRO_5045053537" evidence="10">
    <location>
        <begin position="24"/>
        <end position="1019"/>
    </location>
</feature>
<evidence type="ECO:0000256" key="2">
    <source>
        <dbReference type="ARBA" id="ARBA00022448"/>
    </source>
</evidence>
<dbReference type="SUPFAM" id="SSF49464">
    <property type="entry name" value="Carboxypeptidase regulatory domain-like"/>
    <property type="match status" value="1"/>
</dbReference>
<feature type="signal peptide" evidence="10">
    <location>
        <begin position="1"/>
        <end position="23"/>
    </location>
</feature>
<dbReference type="InterPro" id="IPR023996">
    <property type="entry name" value="TonB-dep_OMP_SusC/RagA"/>
</dbReference>
<dbReference type="Gene3D" id="2.40.170.20">
    <property type="entry name" value="TonB-dependent receptor, beta-barrel domain"/>
    <property type="match status" value="1"/>
</dbReference>
<evidence type="ECO:0000256" key="6">
    <source>
        <dbReference type="ARBA" id="ARBA00023136"/>
    </source>
</evidence>
<dbReference type="InterPro" id="IPR036942">
    <property type="entry name" value="Beta-barrel_TonB_sf"/>
</dbReference>
<keyword evidence="4 8" id="KW-0812">Transmembrane</keyword>
<dbReference type="Gene3D" id="2.60.40.1120">
    <property type="entry name" value="Carboxypeptidase-like, regulatory domain"/>
    <property type="match status" value="1"/>
</dbReference>
<comment type="similarity">
    <text evidence="8 9">Belongs to the TonB-dependent receptor family.</text>
</comment>